<comment type="similarity">
    <text evidence="2">Belongs to the Toll-like receptor family.</text>
</comment>
<reference evidence="14" key="1">
    <citation type="journal article" date="2021" name="Mol. Ecol. Resour.">
        <title>Apolygus lucorum genome provides insights into omnivorousness and mesophyll feeding.</title>
        <authorList>
            <person name="Liu Y."/>
            <person name="Liu H."/>
            <person name="Wang H."/>
            <person name="Huang T."/>
            <person name="Liu B."/>
            <person name="Yang B."/>
            <person name="Yin L."/>
            <person name="Li B."/>
            <person name="Zhang Y."/>
            <person name="Zhang S."/>
            <person name="Jiang F."/>
            <person name="Zhang X."/>
            <person name="Ren Y."/>
            <person name="Wang B."/>
            <person name="Wang S."/>
            <person name="Lu Y."/>
            <person name="Wu K."/>
            <person name="Fan W."/>
            <person name="Wang G."/>
        </authorList>
    </citation>
    <scope>NUCLEOTIDE SEQUENCE</scope>
    <source>
        <strain evidence="14">12Hb</strain>
    </source>
</reference>
<dbReference type="SMART" id="SM00369">
    <property type="entry name" value="LRR_TYP"/>
    <property type="match status" value="10"/>
</dbReference>
<dbReference type="AlphaFoldDB" id="A0A8S9XYC4"/>
<keyword evidence="8" id="KW-0391">Immunity</keyword>
<dbReference type="GO" id="GO:0005886">
    <property type="term" value="C:plasma membrane"/>
    <property type="evidence" value="ECO:0007669"/>
    <property type="project" value="TreeGrafter"/>
</dbReference>
<evidence type="ECO:0000256" key="2">
    <source>
        <dbReference type="ARBA" id="ARBA00009634"/>
    </source>
</evidence>
<name>A0A8S9XYC4_APOLU</name>
<dbReference type="Gene3D" id="3.40.50.10140">
    <property type="entry name" value="Toll/interleukin-1 receptor homology (TIR) domain"/>
    <property type="match status" value="1"/>
</dbReference>
<keyword evidence="7" id="KW-0677">Repeat</keyword>
<dbReference type="Proteomes" id="UP000466442">
    <property type="component" value="Unassembled WGS sequence"/>
</dbReference>
<dbReference type="InterPro" id="IPR001611">
    <property type="entry name" value="Leu-rich_rpt"/>
</dbReference>
<accession>A0A8S9XYC4</accession>
<dbReference type="InterPro" id="IPR035897">
    <property type="entry name" value="Toll_tir_struct_dom_sf"/>
</dbReference>
<keyword evidence="10" id="KW-0472">Membrane</keyword>
<dbReference type="Pfam" id="PF01582">
    <property type="entry name" value="TIR"/>
    <property type="match status" value="1"/>
</dbReference>
<evidence type="ECO:0000256" key="11">
    <source>
        <dbReference type="ARBA" id="ARBA00023170"/>
    </source>
</evidence>
<dbReference type="OrthoDB" id="6160824at2759"/>
<dbReference type="FunFam" id="3.40.50.10140:FF:000001">
    <property type="entry name" value="Toll-like receptor 2"/>
    <property type="match status" value="1"/>
</dbReference>
<feature type="domain" description="TIR" evidence="13">
    <location>
        <begin position="676"/>
        <end position="818"/>
    </location>
</feature>
<keyword evidence="11" id="KW-0675">Receptor</keyword>
<evidence type="ECO:0000313" key="15">
    <source>
        <dbReference type="Proteomes" id="UP000466442"/>
    </source>
</evidence>
<dbReference type="EMBL" id="WIXP02000003">
    <property type="protein sequence ID" value="KAF6214050.1"/>
    <property type="molecule type" value="Genomic_DNA"/>
</dbReference>
<keyword evidence="15" id="KW-1185">Reference proteome</keyword>
<keyword evidence="3" id="KW-0399">Innate immunity</keyword>
<sequence>MIPWLTLTSGKTIPLAVKKKQHCTFEPLPPDPETNCHIWKDGDRYGFQGPSCTTLPRNYSIKGNSLMIKLTQLVKLHKGEFGNYSHLLSLSISTNSELHYIYPGAFAGLENLTTLVITNNLQLMYLDKDVFTGLKNLQVLTLVKNSFNSIYCMSQAARSEILPHLLYLDLSENSFGQISYNDTLHLSGTSIETLKLSYCGLDTIDSNALEIISNLSSIWLDNNNMKTETVQSLILSLAKSSPKFYEVHIGSNYFSDPNIILNTIASTNISIVDISNSHIFTLIPEYIPTSPSIRFLDFSGTLASSFEMDYFTTKKLPNVEFLYLAHNRLLDRHFAINLPKLKVLDLSDNCNLHACTSLIVDGSFMLNESTNLEVLNLNSNSIYSVTIPLLKGLFSLRELRLSNASLQHIEIGAFSDLHNLEILDLSNNILTRNSEINNMTFKGLSKLANLYLDQAGLTCLEDSNTFQHTPLLRLLSLKQNTFLELHPTLLTPLKELNFLDLSQNSFQNWDRRIFQGNPNLQQVDLSYNQISAFSAAMLEDLSGLSSLDLAENSLSCECSDVSILFPYLNSTADKNGTGALTKALSTAICFSPERMRFGGFLHYVNGMNSNKECVIYNETVLIIKVVILVTGLFFLVSVPTVYFLRWHIKYWIFLLRQAMTCYIFPKKKHPEPEGKYTYDAFVSYSNEDRGFVVRLVSMLESHSPHFSLCVYERDFNVGGVITDNVVDCLSKSRRTILVLSDSFAKSTWCQWEMNLAQHKRLFFKDDHHGPLIIIKIGEIMEKHMTPTLRYLIKTRIYLQWNSDPIKQKVFWEKLRSALAAPLNDDDGRPSLQHSVITNGDTINNNNITHNTESAGKTAVSSKRSLQLCLNFDAQRLGLQEVENEPAAVSRKFVRRGRQRARACSTNFRRQDDEE</sequence>
<dbReference type="GO" id="GO:0007165">
    <property type="term" value="P:signal transduction"/>
    <property type="evidence" value="ECO:0007669"/>
    <property type="project" value="InterPro"/>
</dbReference>
<evidence type="ECO:0000313" key="14">
    <source>
        <dbReference type="EMBL" id="KAF6214050.1"/>
    </source>
</evidence>
<organism evidence="14 15">
    <name type="scientific">Apolygus lucorum</name>
    <name type="common">Small green plant bug</name>
    <name type="synonym">Lygocoris lucorum</name>
    <dbReference type="NCBI Taxonomy" id="248454"/>
    <lineage>
        <taxon>Eukaryota</taxon>
        <taxon>Metazoa</taxon>
        <taxon>Ecdysozoa</taxon>
        <taxon>Arthropoda</taxon>
        <taxon>Hexapoda</taxon>
        <taxon>Insecta</taxon>
        <taxon>Pterygota</taxon>
        <taxon>Neoptera</taxon>
        <taxon>Paraneoptera</taxon>
        <taxon>Hemiptera</taxon>
        <taxon>Heteroptera</taxon>
        <taxon>Panheteroptera</taxon>
        <taxon>Cimicomorpha</taxon>
        <taxon>Miridae</taxon>
        <taxon>Mirini</taxon>
        <taxon>Apolygus</taxon>
    </lineage>
</organism>
<dbReference type="SUPFAM" id="SSF52200">
    <property type="entry name" value="Toll/Interleukin receptor TIR domain"/>
    <property type="match status" value="1"/>
</dbReference>
<evidence type="ECO:0000256" key="12">
    <source>
        <dbReference type="ARBA" id="ARBA00023180"/>
    </source>
</evidence>
<keyword evidence="4" id="KW-0433">Leucine-rich repeat</keyword>
<dbReference type="SUPFAM" id="SSF52058">
    <property type="entry name" value="L domain-like"/>
    <property type="match status" value="2"/>
</dbReference>
<dbReference type="Gene3D" id="3.80.10.10">
    <property type="entry name" value="Ribonuclease Inhibitor"/>
    <property type="match status" value="3"/>
</dbReference>
<comment type="subcellular location">
    <subcellularLocation>
        <location evidence="1">Membrane</location>
        <topology evidence="1">Single-pass type I membrane protein</topology>
    </subcellularLocation>
</comment>
<evidence type="ECO:0000256" key="1">
    <source>
        <dbReference type="ARBA" id="ARBA00004479"/>
    </source>
</evidence>
<evidence type="ECO:0000256" key="8">
    <source>
        <dbReference type="ARBA" id="ARBA00022859"/>
    </source>
</evidence>
<dbReference type="InterPro" id="IPR000157">
    <property type="entry name" value="TIR_dom"/>
</dbReference>
<dbReference type="PROSITE" id="PS51450">
    <property type="entry name" value="LRR"/>
    <property type="match status" value="1"/>
</dbReference>
<gene>
    <name evidence="14" type="ORF">GE061_011780</name>
</gene>
<dbReference type="InterPro" id="IPR032675">
    <property type="entry name" value="LRR_dom_sf"/>
</dbReference>
<keyword evidence="9" id="KW-1133">Transmembrane helix</keyword>
<dbReference type="Pfam" id="PF13855">
    <property type="entry name" value="LRR_8"/>
    <property type="match status" value="3"/>
</dbReference>
<evidence type="ECO:0000256" key="5">
    <source>
        <dbReference type="ARBA" id="ARBA00022692"/>
    </source>
</evidence>
<dbReference type="GO" id="GO:0038023">
    <property type="term" value="F:signaling receptor activity"/>
    <property type="evidence" value="ECO:0007669"/>
    <property type="project" value="TreeGrafter"/>
</dbReference>
<dbReference type="PANTHER" id="PTHR24365:SF530">
    <property type="entry name" value="MSTPROX-RELATED"/>
    <property type="match status" value="1"/>
</dbReference>
<evidence type="ECO:0000256" key="10">
    <source>
        <dbReference type="ARBA" id="ARBA00023136"/>
    </source>
</evidence>
<dbReference type="PANTHER" id="PTHR24365">
    <property type="entry name" value="TOLL-LIKE RECEPTOR"/>
    <property type="match status" value="1"/>
</dbReference>
<comment type="caution">
    <text evidence="14">The sequence shown here is derived from an EMBL/GenBank/DDBJ whole genome shotgun (WGS) entry which is preliminary data.</text>
</comment>
<dbReference type="PRINTS" id="PR01537">
    <property type="entry name" value="INTRLKN1R1F"/>
</dbReference>
<dbReference type="GO" id="GO:0045087">
    <property type="term" value="P:innate immune response"/>
    <property type="evidence" value="ECO:0007669"/>
    <property type="project" value="UniProtKB-KW"/>
</dbReference>
<keyword evidence="6" id="KW-0732">Signal</keyword>
<evidence type="ECO:0000256" key="3">
    <source>
        <dbReference type="ARBA" id="ARBA00022588"/>
    </source>
</evidence>
<protein>
    <recommendedName>
        <fullName evidence="13">TIR domain-containing protein</fullName>
    </recommendedName>
</protein>
<proteinExistence type="inferred from homology"/>
<keyword evidence="5" id="KW-0812">Transmembrane</keyword>
<dbReference type="PROSITE" id="PS50104">
    <property type="entry name" value="TIR"/>
    <property type="match status" value="1"/>
</dbReference>
<evidence type="ECO:0000256" key="6">
    <source>
        <dbReference type="ARBA" id="ARBA00022729"/>
    </source>
</evidence>
<evidence type="ECO:0000259" key="13">
    <source>
        <dbReference type="PROSITE" id="PS50104"/>
    </source>
</evidence>
<evidence type="ECO:0000256" key="9">
    <source>
        <dbReference type="ARBA" id="ARBA00022989"/>
    </source>
</evidence>
<evidence type="ECO:0000256" key="7">
    <source>
        <dbReference type="ARBA" id="ARBA00022737"/>
    </source>
</evidence>
<dbReference type="SMART" id="SM00255">
    <property type="entry name" value="TIR"/>
    <property type="match status" value="1"/>
</dbReference>
<dbReference type="InterPro" id="IPR003591">
    <property type="entry name" value="Leu-rich_rpt_typical-subtyp"/>
</dbReference>
<keyword evidence="12" id="KW-0325">Glycoprotein</keyword>
<evidence type="ECO:0000256" key="4">
    <source>
        <dbReference type="ARBA" id="ARBA00022614"/>
    </source>
</evidence>